<organism evidence="2 3">
    <name type="scientific">Duganella callida</name>
    <dbReference type="NCBI Taxonomy" id="2561932"/>
    <lineage>
        <taxon>Bacteria</taxon>
        <taxon>Pseudomonadati</taxon>
        <taxon>Pseudomonadota</taxon>
        <taxon>Betaproteobacteria</taxon>
        <taxon>Burkholderiales</taxon>
        <taxon>Oxalobacteraceae</taxon>
        <taxon>Telluria group</taxon>
        <taxon>Duganella</taxon>
    </lineage>
</organism>
<feature type="transmembrane region" description="Helical" evidence="1">
    <location>
        <begin position="154"/>
        <end position="174"/>
    </location>
</feature>
<comment type="caution">
    <text evidence="2">The sequence shown here is derived from an EMBL/GenBank/DDBJ whole genome shotgun (WGS) entry which is preliminary data.</text>
</comment>
<feature type="transmembrane region" description="Helical" evidence="1">
    <location>
        <begin position="96"/>
        <end position="115"/>
    </location>
</feature>
<feature type="transmembrane region" description="Helical" evidence="1">
    <location>
        <begin position="56"/>
        <end position="76"/>
    </location>
</feature>
<proteinExistence type="predicted"/>
<keyword evidence="1" id="KW-0472">Membrane</keyword>
<keyword evidence="3" id="KW-1185">Reference proteome</keyword>
<dbReference type="OrthoDB" id="822156at2"/>
<accession>A0A4Y9S0B5</accession>
<dbReference type="EMBL" id="SPVG01000265">
    <property type="protein sequence ID" value="TFW13921.1"/>
    <property type="molecule type" value="Genomic_DNA"/>
</dbReference>
<feature type="transmembrane region" description="Helical" evidence="1">
    <location>
        <begin position="186"/>
        <end position="204"/>
    </location>
</feature>
<evidence type="ECO:0000313" key="2">
    <source>
        <dbReference type="EMBL" id="TFW13921.1"/>
    </source>
</evidence>
<protein>
    <submittedName>
        <fullName evidence="2">Uncharacterized protein</fullName>
    </submittedName>
</protein>
<gene>
    <name evidence="2" type="ORF">E4L98_27955</name>
</gene>
<dbReference type="Proteomes" id="UP000297729">
    <property type="component" value="Unassembled WGS sequence"/>
</dbReference>
<keyword evidence="1" id="KW-0812">Transmembrane</keyword>
<feature type="transmembrane region" description="Helical" evidence="1">
    <location>
        <begin position="26"/>
        <end position="47"/>
    </location>
</feature>
<name>A0A4Y9S0B5_9BURK</name>
<dbReference type="AlphaFoldDB" id="A0A4Y9S0B5"/>
<keyword evidence="1" id="KW-1133">Transmembrane helix</keyword>
<feature type="transmembrane region" description="Helical" evidence="1">
    <location>
        <begin position="127"/>
        <end position="148"/>
    </location>
</feature>
<reference evidence="2 3" key="1">
    <citation type="submission" date="2019-03" db="EMBL/GenBank/DDBJ databases">
        <title>Draft Genome Sequence of Duganella callidus sp. nov., a Novel Duganella Species Isolated from Cultivated Soil.</title>
        <authorList>
            <person name="Raths R."/>
            <person name="Peta V."/>
            <person name="Bucking H."/>
        </authorList>
    </citation>
    <scope>NUCLEOTIDE SEQUENCE [LARGE SCALE GENOMIC DNA]</scope>
    <source>
        <strain evidence="2 3">DN04</strain>
    </source>
</reference>
<evidence type="ECO:0000256" key="1">
    <source>
        <dbReference type="SAM" id="Phobius"/>
    </source>
</evidence>
<evidence type="ECO:0000313" key="3">
    <source>
        <dbReference type="Proteomes" id="UP000297729"/>
    </source>
</evidence>
<sequence length="219" mass="24106">MALLIAIGGFYPSFFGALSETDAVHMFHGVVATLWLLLLIIQSWLYAQRHLSLHRLLGRSSLIVVPLFVISGMMVLHDMLAGQQRGFVKAFGTMLGFLDITSIAYFAWTYCMALVHRHRIQLHARYMASTAALLLPPALARLMGGLHLPFINSFMSAVHGSYFASELVVLALVASDARNGGIKKPYIVLLIFTLLQHASVLITPKLGWLSELARAFGAI</sequence>
<dbReference type="RefSeq" id="WP_135204815.1">
    <property type="nucleotide sequence ID" value="NZ_SPVG01000265.1"/>
</dbReference>